<dbReference type="Gene3D" id="1.25.10.10">
    <property type="entry name" value="Leucine-rich Repeat Variant"/>
    <property type="match status" value="2"/>
</dbReference>
<evidence type="ECO:0000256" key="1">
    <source>
        <dbReference type="ARBA" id="ARBA00004259"/>
    </source>
</evidence>
<dbReference type="InterPro" id="IPR000225">
    <property type="entry name" value="Armadillo"/>
</dbReference>
<keyword evidence="7" id="KW-0653">Protein transport</keyword>
<reference evidence="12" key="1">
    <citation type="journal article" date="2014" name="Genome Announc.">
        <title>Genome sequence of the yeast Cyberlindnera fabianii (Hansenula fabianii).</title>
        <authorList>
            <person name="Freel K.C."/>
            <person name="Sarilar V."/>
            <person name="Neuveglise C."/>
            <person name="Devillers H."/>
            <person name="Friedrich A."/>
            <person name="Schacherer J."/>
        </authorList>
    </citation>
    <scope>NUCLEOTIDE SEQUENCE</scope>
    <source>
        <strain evidence="12">YJS4271</strain>
    </source>
</reference>
<proteinExistence type="inferred from homology"/>
<dbReference type="InterPro" id="IPR021133">
    <property type="entry name" value="HEAT_type_2"/>
</dbReference>
<sequence>MSWSPDSTALGQLHHILGGTLSPHSEERRQATDALSHAKSQADFNNYLVYILVTEDPNTPSQIRAAAGLSLKNSVQKDFHIGTNAYLLSTILRGLLSSDTLVRNITGTVITTLFAQLGVKGWPAVIPELVTLAETGSTPSREGATGALSKICEDSGHILNAEYDGTRPLDVMVPKFLELLGNLESAKVRANSLASLNHIAELKTQSFYVHLETFLQRLFILASDQDKSVHRNVCAAFIVILENRPDQLIPHLEGVIQYVIHSITSDADDEVKLEACEFLFTLAGCMDIPTYIIEPHLKLIIPVILQAMVYSEEEIFMLDTSDDADQDDRDEDIRPTNAKGKDAHSNKKNKHGDDDDDDDDNEQEDEEDDEGYGTEWSLRKCAAATLDMLATGFAAQVMDLAGPVLKERITSEQWPVREAAILGFGAIAEGCAEFSQLQIGELIPFLVNRLRDQEAPVRQITCWTLSRYSQQICSTSHVGGACAGYFNPTFAAILQCCVDKKKTVQESACSAIAQFIDNADPELIKPLATQLITVFNACFAMYKKRNMVVLYDAIQTLVDRVELDDTQLSDLLPALVHKWESLSDDDKELWSLMECFSSVAAVMGEKFAPFALQVYQRATRVLAECIELDRRSVTDPSIHTREKDFIVTSLDLIDGLCQGLGTHSNELMDDTLILLVLETLKDTDDDVRQSAFALLGDLAIFVPEKVATQAEAVITAIMQEIVTRTFSSFAACNNACWAFGELALRIDMTAYCDRVIPVFIDLLNSQGLGDSVLENAAVALGRLAIRNPEFLAPHLAEFTLQWSANVMYLEENEEKETACQGMCGVVMSDPQALLRTQDGHLLITFLDVISAYQMPGDELAMSFQKVLIGYKELLGAEGWAQLLTRVSDGSELASRYGL</sequence>
<dbReference type="EMBL" id="LK052901">
    <property type="protein sequence ID" value="CDR44987.1"/>
    <property type="molecule type" value="Genomic_DNA"/>
</dbReference>
<feature type="repeat" description="ARM" evidence="9">
    <location>
        <begin position="754"/>
        <end position="789"/>
    </location>
</feature>
<dbReference type="GO" id="GO:0005635">
    <property type="term" value="C:nuclear envelope"/>
    <property type="evidence" value="ECO:0007669"/>
    <property type="project" value="UniProtKB-SubCell"/>
</dbReference>
<name>A0A061BAS1_CYBFA</name>
<dbReference type="PhylomeDB" id="A0A061BAS1"/>
<dbReference type="InterPro" id="IPR001494">
    <property type="entry name" value="Importin-beta_N"/>
</dbReference>
<feature type="compositionally biased region" description="Basic and acidic residues" evidence="10">
    <location>
        <begin position="331"/>
        <end position="345"/>
    </location>
</feature>
<evidence type="ECO:0000256" key="7">
    <source>
        <dbReference type="ARBA" id="ARBA00022927"/>
    </source>
</evidence>
<feature type="domain" description="Importin N-terminal" evidence="11">
    <location>
        <begin position="31"/>
        <end position="97"/>
    </location>
</feature>
<keyword evidence="5" id="KW-0963">Cytoplasm</keyword>
<dbReference type="GO" id="GO:0005737">
    <property type="term" value="C:cytoplasm"/>
    <property type="evidence" value="ECO:0007669"/>
    <property type="project" value="UniProtKB-SubCell"/>
</dbReference>
<keyword evidence="6" id="KW-0677">Repeat</keyword>
<dbReference type="InterPro" id="IPR016024">
    <property type="entry name" value="ARM-type_fold"/>
</dbReference>
<comment type="similarity">
    <text evidence="3">Belongs to the importin beta family. Importin beta-1 subfamily.</text>
</comment>
<gene>
    <name evidence="12" type="ORF">CYFA0S_16e00826g</name>
</gene>
<protein>
    <submittedName>
        <fullName evidence="12">CYFA0S16e00826g1_1</fullName>
    </submittedName>
</protein>
<evidence type="ECO:0000256" key="8">
    <source>
        <dbReference type="PROSITE-ProRule" id="PRU00103"/>
    </source>
</evidence>
<feature type="region of interest" description="Disordered" evidence="10">
    <location>
        <begin position="320"/>
        <end position="374"/>
    </location>
</feature>
<dbReference type="Pfam" id="PF13513">
    <property type="entry name" value="HEAT_EZ"/>
    <property type="match status" value="1"/>
</dbReference>
<dbReference type="Pfam" id="PF03810">
    <property type="entry name" value="IBN_N"/>
    <property type="match status" value="1"/>
</dbReference>
<dbReference type="PROSITE" id="PS50176">
    <property type="entry name" value="ARM_REPEAT"/>
    <property type="match status" value="1"/>
</dbReference>
<dbReference type="SUPFAM" id="SSF48371">
    <property type="entry name" value="ARM repeat"/>
    <property type="match status" value="1"/>
</dbReference>
<dbReference type="OrthoDB" id="951172at2759"/>
<evidence type="ECO:0000256" key="4">
    <source>
        <dbReference type="ARBA" id="ARBA00022448"/>
    </source>
</evidence>
<feature type="compositionally biased region" description="Acidic residues" evidence="10">
    <location>
        <begin position="354"/>
        <end position="372"/>
    </location>
</feature>
<evidence type="ECO:0000256" key="6">
    <source>
        <dbReference type="ARBA" id="ARBA00022737"/>
    </source>
</evidence>
<evidence type="ECO:0000256" key="2">
    <source>
        <dbReference type="ARBA" id="ARBA00004496"/>
    </source>
</evidence>
<dbReference type="InterPro" id="IPR040122">
    <property type="entry name" value="Importin_beta"/>
</dbReference>
<comment type="subcellular location">
    <subcellularLocation>
        <location evidence="2">Cytoplasm</location>
    </subcellularLocation>
    <subcellularLocation>
        <location evidence="1">Nucleus envelope</location>
    </subcellularLocation>
</comment>
<feature type="repeat" description="HEAT" evidence="8">
    <location>
        <begin position="672"/>
        <end position="709"/>
    </location>
</feature>
<dbReference type="SMART" id="SM00913">
    <property type="entry name" value="IBN_N"/>
    <property type="match status" value="1"/>
</dbReference>
<dbReference type="AlphaFoldDB" id="A0A061BAS1"/>
<dbReference type="GO" id="GO:0031267">
    <property type="term" value="F:small GTPase binding"/>
    <property type="evidence" value="ECO:0007669"/>
    <property type="project" value="InterPro"/>
</dbReference>
<accession>A0A061BAS1</accession>
<dbReference type="PROSITE" id="PS50077">
    <property type="entry name" value="HEAT_REPEAT"/>
    <property type="match status" value="1"/>
</dbReference>
<feature type="compositionally biased region" description="Acidic residues" evidence="10">
    <location>
        <begin position="320"/>
        <end position="330"/>
    </location>
</feature>
<organism evidence="12">
    <name type="scientific">Cyberlindnera fabianii</name>
    <name type="common">Yeast</name>
    <name type="synonym">Hansenula fabianii</name>
    <dbReference type="NCBI Taxonomy" id="36022"/>
    <lineage>
        <taxon>Eukaryota</taxon>
        <taxon>Fungi</taxon>
        <taxon>Dikarya</taxon>
        <taxon>Ascomycota</taxon>
        <taxon>Saccharomycotina</taxon>
        <taxon>Saccharomycetes</taxon>
        <taxon>Phaffomycetales</taxon>
        <taxon>Phaffomycetaceae</taxon>
        <taxon>Cyberlindnera</taxon>
    </lineage>
</organism>
<evidence type="ECO:0000256" key="9">
    <source>
        <dbReference type="PROSITE-ProRule" id="PRU00259"/>
    </source>
</evidence>
<evidence type="ECO:0000259" key="11">
    <source>
        <dbReference type="SMART" id="SM00913"/>
    </source>
</evidence>
<evidence type="ECO:0000256" key="10">
    <source>
        <dbReference type="SAM" id="MobiDB-lite"/>
    </source>
</evidence>
<keyword evidence="4" id="KW-0813">Transport</keyword>
<dbReference type="GO" id="GO:0006606">
    <property type="term" value="P:protein import into nucleus"/>
    <property type="evidence" value="ECO:0007669"/>
    <property type="project" value="InterPro"/>
</dbReference>
<dbReference type="VEuPathDB" id="FungiDB:BON22_1416"/>
<dbReference type="InterPro" id="IPR011989">
    <property type="entry name" value="ARM-like"/>
</dbReference>
<evidence type="ECO:0000256" key="5">
    <source>
        <dbReference type="ARBA" id="ARBA00022490"/>
    </source>
</evidence>
<evidence type="ECO:0000313" key="12">
    <source>
        <dbReference type="EMBL" id="CDR44987.1"/>
    </source>
</evidence>
<evidence type="ECO:0000256" key="3">
    <source>
        <dbReference type="ARBA" id="ARBA00010907"/>
    </source>
</evidence>
<dbReference type="PANTHER" id="PTHR10527">
    <property type="entry name" value="IMPORTIN BETA"/>
    <property type="match status" value="1"/>
</dbReference>